<feature type="non-terminal residue" evidence="1">
    <location>
        <position position="65"/>
    </location>
</feature>
<dbReference type="EMBL" id="CP111020">
    <property type="protein sequence ID" value="WAR15685.1"/>
    <property type="molecule type" value="Genomic_DNA"/>
</dbReference>
<accession>A0ABY7F1X6</accession>
<organism evidence="1 2">
    <name type="scientific">Mya arenaria</name>
    <name type="common">Soft-shell clam</name>
    <dbReference type="NCBI Taxonomy" id="6604"/>
    <lineage>
        <taxon>Eukaryota</taxon>
        <taxon>Metazoa</taxon>
        <taxon>Spiralia</taxon>
        <taxon>Lophotrochozoa</taxon>
        <taxon>Mollusca</taxon>
        <taxon>Bivalvia</taxon>
        <taxon>Autobranchia</taxon>
        <taxon>Heteroconchia</taxon>
        <taxon>Euheterodonta</taxon>
        <taxon>Imparidentia</taxon>
        <taxon>Neoheterodontei</taxon>
        <taxon>Myida</taxon>
        <taxon>Myoidea</taxon>
        <taxon>Myidae</taxon>
        <taxon>Mya</taxon>
    </lineage>
</organism>
<keyword evidence="2" id="KW-1185">Reference proteome</keyword>
<evidence type="ECO:0000313" key="2">
    <source>
        <dbReference type="Proteomes" id="UP001164746"/>
    </source>
</evidence>
<evidence type="ECO:0000313" key="1">
    <source>
        <dbReference type="EMBL" id="WAR15685.1"/>
    </source>
</evidence>
<protein>
    <submittedName>
        <fullName evidence="1">Uncharacterized protein</fullName>
    </submittedName>
</protein>
<proteinExistence type="predicted"/>
<dbReference type="Proteomes" id="UP001164746">
    <property type="component" value="Chromosome 9"/>
</dbReference>
<name>A0ABY7F1X6_MYAAR</name>
<reference evidence="1" key="1">
    <citation type="submission" date="2022-11" db="EMBL/GenBank/DDBJ databases">
        <title>Centuries of genome instability and evolution in soft-shell clam transmissible cancer (bioRxiv).</title>
        <authorList>
            <person name="Hart S.F.M."/>
            <person name="Yonemitsu M.A."/>
            <person name="Giersch R.M."/>
            <person name="Beal B.F."/>
            <person name="Arriagada G."/>
            <person name="Davis B.W."/>
            <person name="Ostrander E.A."/>
            <person name="Goff S.P."/>
            <person name="Metzger M.J."/>
        </authorList>
    </citation>
    <scope>NUCLEOTIDE SEQUENCE</scope>
    <source>
        <strain evidence="1">MELC-2E11</strain>
        <tissue evidence="1">Siphon/mantle</tissue>
    </source>
</reference>
<sequence>FKASFLPLSTLSWKSTSIAELILENENILQNQQPRQKESSSSNTCLLKSLLILKKTRARCVENFQ</sequence>
<gene>
    <name evidence="1" type="ORF">MAR_005790</name>
</gene>